<dbReference type="PANTHER" id="PTHR33505">
    <property type="entry name" value="ZGC:162634"/>
    <property type="match status" value="1"/>
</dbReference>
<dbReference type="EMBL" id="JANFNG010000041">
    <property type="protein sequence ID" value="MCQ4084745.1"/>
    <property type="molecule type" value="Genomic_DNA"/>
</dbReference>
<keyword evidence="3" id="KW-1185">Reference proteome</keyword>
<evidence type="ECO:0000313" key="3">
    <source>
        <dbReference type="Proteomes" id="UP001057702"/>
    </source>
</evidence>
<evidence type="ECO:0000313" key="2">
    <source>
        <dbReference type="EMBL" id="MCQ4084745.1"/>
    </source>
</evidence>
<comment type="caution">
    <text evidence="2">The sequence shown here is derived from an EMBL/GenBank/DDBJ whole genome shotgun (WGS) entry which is preliminary data.</text>
</comment>
<dbReference type="InterPro" id="IPR005651">
    <property type="entry name" value="Trm112-like"/>
</dbReference>
<dbReference type="SUPFAM" id="SSF158997">
    <property type="entry name" value="Trm112p-like"/>
    <property type="match status" value="1"/>
</dbReference>
<accession>A0ABT1Q5V0</accession>
<name>A0ABT1Q5V0_9ACTN</name>
<gene>
    <name evidence="2" type="ORF">NGB36_30275</name>
</gene>
<dbReference type="HAMAP" id="MF_01187">
    <property type="entry name" value="UPF0434"/>
    <property type="match status" value="1"/>
</dbReference>
<dbReference type="PANTHER" id="PTHR33505:SF4">
    <property type="entry name" value="PROTEIN PREY, MITOCHONDRIAL"/>
    <property type="match status" value="1"/>
</dbReference>
<organism evidence="2 3">
    <name type="scientific">Streptomyces humicola</name>
    <dbReference type="NCBI Taxonomy" id="2953240"/>
    <lineage>
        <taxon>Bacteria</taxon>
        <taxon>Bacillati</taxon>
        <taxon>Actinomycetota</taxon>
        <taxon>Actinomycetes</taxon>
        <taxon>Kitasatosporales</taxon>
        <taxon>Streptomycetaceae</taxon>
        <taxon>Streptomyces</taxon>
    </lineage>
</organism>
<comment type="similarity">
    <text evidence="1">Belongs to the UPF0434 family.</text>
</comment>
<dbReference type="Proteomes" id="UP001057702">
    <property type="component" value="Unassembled WGS sequence"/>
</dbReference>
<proteinExistence type="inferred from homology"/>
<dbReference type="Pfam" id="PF03966">
    <property type="entry name" value="Trm112p"/>
    <property type="match status" value="1"/>
</dbReference>
<dbReference type="Gene3D" id="2.20.25.10">
    <property type="match status" value="1"/>
</dbReference>
<dbReference type="RefSeq" id="WP_255923865.1">
    <property type="nucleotide sequence ID" value="NZ_JANFNG010000041.1"/>
</dbReference>
<sequence length="79" mass="8766">MPVTKDLLGLLACPVDKGPLLYDAERDALYNPRLRRRYPIVDGIPYLLADQAETVGSSDHLRILARTTPDGVNDVPARH</sequence>
<reference evidence="2" key="1">
    <citation type="submission" date="2022-06" db="EMBL/GenBank/DDBJ databases">
        <title>Draft genome sequence of Streptomyces sp. RB6PN25 isolated from peat swamp forest in Thailand.</title>
        <authorList>
            <person name="Duangmal K."/>
            <person name="Klaysubun C."/>
        </authorList>
    </citation>
    <scope>NUCLEOTIDE SEQUENCE</scope>
    <source>
        <strain evidence="2">RB6PN25</strain>
    </source>
</reference>
<protein>
    <recommendedName>
        <fullName evidence="1">UPF0434 protein NGB36_30275</fullName>
    </recommendedName>
</protein>
<evidence type="ECO:0000256" key="1">
    <source>
        <dbReference type="HAMAP-Rule" id="MF_01187"/>
    </source>
</evidence>